<keyword evidence="1" id="KW-0472">Membrane</keyword>
<accession>A0A858SV72</accession>
<keyword evidence="1" id="KW-1133">Transmembrane helix</keyword>
<evidence type="ECO:0000256" key="1">
    <source>
        <dbReference type="SAM" id="Phobius"/>
    </source>
</evidence>
<evidence type="ECO:0000313" key="2">
    <source>
        <dbReference type="EMBL" id="QJF50786.1"/>
    </source>
</evidence>
<organism evidence="2 3">
    <name type="scientific">Roseobacter ponti</name>
    <dbReference type="NCBI Taxonomy" id="1891787"/>
    <lineage>
        <taxon>Bacteria</taxon>
        <taxon>Pseudomonadati</taxon>
        <taxon>Pseudomonadota</taxon>
        <taxon>Alphaproteobacteria</taxon>
        <taxon>Rhodobacterales</taxon>
        <taxon>Roseobacteraceae</taxon>
        <taxon>Roseobacter</taxon>
    </lineage>
</organism>
<gene>
    <name evidence="2" type="ORF">G3256_06260</name>
</gene>
<evidence type="ECO:0000313" key="3">
    <source>
        <dbReference type="Proteomes" id="UP000503308"/>
    </source>
</evidence>
<dbReference type="Pfam" id="PF10658">
    <property type="entry name" value="DUF2484"/>
    <property type="match status" value="1"/>
</dbReference>
<dbReference type="EMBL" id="CP048788">
    <property type="protein sequence ID" value="QJF50786.1"/>
    <property type="molecule type" value="Genomic_DNA"/>
</dbReference>
<name>A0A858SV72_9RHOB</name>
<dbReference type="AlphaFoldDB" id="A0A858SV72"/>
<feature type="transmembrane region" description="Helical" evidence="1">
    <location>
        <begin position="29"/>
        <end position="48"/>
    </location>
</feature>
<feature type="transmembrane region" description="Helical" evidence="1">
    <location>
        <begin position="55"/>
        <end position="76"/>
    </location>
</feature>
<dbReference type="Proteomes" id="UP000503308">
    <property type="component" value="Chromosome"/>
</dbReference>
<reference evidence="2 3" key="1">
    <citation type="submission" date="2020-02" db="EMBL/GenBank/DDBJ databases">
        <title>Genome sequence of Roseobacter ponti.</title>
        <authorList>
            <person name="Hollensteiner J."/>
            <person name="Schneider D."/>
            <person name="Poehlein A."/>
            <person name="Daniel R."/>
        </authorList>
    </citation>
    <scope>NUCLEOTIDE SEQUENCE [LARGE SCALE GENOMIC DNA]</scope>
    <source>
        <strain evidence="2 3">DSM 106830</strain>
    </source>
</reference>
<dbReference type="InterPro" id="IPR018919">
    <property type="entry name" value="DUF2484"/>
</dbReference>
<dbReference type="RefSeq" id="WP_169640001.1">
    <property type="nucleotide sequence ID" value="NZ_CP048788.1"/>
</dbReference>
<keyword evidence="1" id="KW-0812">Transmembrane</keyword>
<dbReference type="KEGG" id="rpon:G3256_06260"/>
<sequence length="82" mass="9302">MSTPLILAAFWALIANVLAMTPSRDHHWRNAYILIAVGIPIVGLVTWAHGPWIGMLVMVAGMSVLRWPVIYLGRWIRRITLR</sequence>
<proteinExistence type="predicted"/>
<keyword evidence="3" id="KW-1185">Reference proteome</keyword>
<protein>
    <submittedName>
        <fullName evidence="2">DUF2484 family protein</fullName>
    </submittedName>
</protein>